<organism evidence="1 2">
    <name type="scientific">Caerostris extrusa</name>
    <name type="common">Bark spider</name>
    <name type="synonym">Caerostris bankana</name>
    <dbReference type="NCBI Taxonomy" id="172846"/>
    <lineage>
        <taxon>Eukaryota</taxon>
        <taxon>Metazoa</taxon>
        <taxon>Ecdysozoa</taxon>
        <taxon>Arthropoda</taxon>
        <taxon>Chelicerata</taxon>
        <taxon>Arachnida</taxon>
        <taxon>Araneae</taxon>
        <taxon>Araneomorphae</taxon>
        <taxon>Entelegynae</taxon>
        <taxon>Araneoidea</taxon>
        <taxon>Araneidae</taxon>
        <taxon>Caerostris</taxon>
    </lineage>
</organism>
<gene>
    <name evidence="1" type="ORF">CEXT_355071</name>
</gene>
<comment type="caution">
    <text evidence="1">The sequence shown here is derived from an EMBL/GenBank/DDBJ whole genome shotgun (WGS) entry which is preliminary data.</text>
</comment>
<dbReference type="EMBL" id="BPLR01002122">
    <property type="protein sequence ID" value="GIX70225.1"/>
    <property type="molecule type" value="Genomic_DNA"/>
</dbReference>
<proteinExistence type="predicted"/>
<evidence type="ECO:0000313" key="2">
    <source>
        <dbReference type="Proteomes" id="UP001054945"/>
    </source>
</evidence>
<sequence length="87" mass="10276">MTESFHFDMNSLSIRCDDISCEMQDWRRVCSDKIELMNLLVSAEINNLTYPLCRRKQEEISNLLGTLRSHIEASEAIFRRYKTLKNC</sequence>
<dbReference type="Proteomes" id="UP001054945">
    <property type="component" value="Unassembled WGS sequence"/>
</dbReference>
<keyword evidence="2" id="KW-1185">Reference proteome</keyword>
<protein>
    <submittedName>
        <fullName evidence="1">Uncharacterized protein</fullName>
    </submittedName>
</protein>
<reference evidence="1 2" key="1">
    <citation type="submission" date="2021-06" db="EMBL/GenBank/DDBJ databases">
        <title>Caerostris extrusa draft genome.</title>
        <authorList>
            <person name="Kono N."/>
            <person name="Arakawa K."/>
        </authorList>
    </citation>
    <scope>NUCLEOTIDE SEQUENCE [LARGE SCALE GENOMIC DNA]</scope>
</reference>
<evidence type="ECO:0000313" key="1">
    <source>
        <dbReference type="EMBL" id="GIX70225.1"/>
    </source>
</evidence>
<accession>A0AAV4MD53</accession>
<name>A0AAV4MD53_CAEEX</name>
<dbReference type="AlphaFoldDB" id="A0AAV4MD53"/>